<feature type="region of interest" description="Disordered" evidence="2">
    <location>
        <begin position="79"/>
        <end position="103"/>
    </location>
</feature>
<dbReference type="Proteomes" id="UP001295423">
    <property type="component" value="Unassembled WGS sequence"/>
</dbReference>
<evidence type="ECO:0000313" key="4">
    <source>
        <dbReference type="Proteomes" id="UP001295423"/>
    </source>
</evidence>
<accession>A0AAD2CAG3</accession>
<evidence type="ECO:0000313" key="3">
    <source>
        <dbReference type="EMBL" id="CAJ1903008.1"/>
    </source>
</evidence>
<keyword evidence="1" id="KW-0175">Coiled coil</keyword>
<keyword evidence="4" id="KW-1185">Reference proteome</keyword>
<dbReference type="EMBL" id="CAKOGP040000001">
    <property type="protein sequence ID" value="CAJ1903008.1"/>
    <property type="molecule type" value="Genomic_DNA"/>
</dbReference>
<sequence>MMSSSSRLIVSTVWNHHRAAKAPSSSLVRLFSSKNNQSNDDSSSLFDSAGGYFNSLRWKAANALTASLPEAERNQLLERMEPKKESQNSQSSEREGPTVPERSIDEIIAATKAEEAAKYEKRWVNTKEQLQKEAEEAALKRAENDIALQKRKLAFEAWQKNLEREMESASAAATTPTNVTSVKEEVLARLGDHPILGPVLVDLGSKRLHLVTAEALAAVPVWKKQRTYRHQRAKEMANDKMTTLHLGLPGIVGIYESSDGNLSIIDGQHRIGMLRELKNRNPEGFDFEQILVEVYPQQEGMDETEHAQEFFSEVNKAQPVRLLDLPNMAKASHLKMINGAAKTIKEKYPDMFSESQRCRPPHLNEDNLRDAIFAASVIDRHSLKSPKQLQDWIMTQNEIMQAKLQEEEAQQKVNAKALEKATKFGFYLGLGNDWYYN</sequence>
<evidence type="ECO:0000256" key="2">
    <source>
        <dbReference type="SAM" id="MobiDB-lite"/>
    </source>
</evidence>
<evidence type="ECO:0000256" key="1">
    <source>
        <dbReference type="SAM" id="Coils"/>
    </source>
</evidence>
<organism evidence="3 4">
    <name type="scientific">Cylindrotheca closterium</name>
    <dbReference type="NCBI Taxonomy" id="2856"/>
    <lineage>
        <taxon>Eukaryota</taxon>
        <taxon>Sar</taxon>
        <taxon>Stramenopiles</taxon>
        <taxon>Ochrophyta</taxon>
        <taxon>Bacillariophyta</taxon>
        <taxon>Bacillariophyceae</taxon>
        <taxon>Bacillariophycidae</taxon>
        <taxon>Bacillariales</taxon>
        <taxon>Bacillariaceae</taxon>
        <taxon>Cylindrotheca</taxon>
    </lineage>
</organism>
<proteinExistence type="predicted"/>
<dbReference type="AlphaFoldDB" id="A0AAD2CAG3"/>
<protein>
    <submittedName>
        <fullName evidence="3">Uncharacterized protein</fullName>
    </submittedName>
</protein>
<gene>
    <name evidence="3" type="ORF">CYCCA115_LOCUS366</name>
</gene>
<comment type="caution">
    <text evidence="3">The sequence shown here is derived from an EMBL/GenBank/DDBJ whole genome shotgun (WGS) entry which is preliminary data.</text>
</comment>
<name>A0AAD2CAG3_9STRA</name>
<feature type="coiled-coil region" evidence="1">
    <location>
        <begin position="120"/>
        <end position="152"/>
    </location>
</feature>
<reference evidence="3" key="1">
    <citation type="submission" date="2023-08" db="EMBL/GenBank/DDBJ databases">
        <authorList>
            <person name="Audoor S."/>
            <person name="Bilcke G."/>
        </authorList>
    </citation>
    <scope>NUCLEOTIDE SEQUENCE</scope>
</reference>
<feature type="compositionally biased region" description="Basic and acidic residues" evidence="2">
    <location>
        <begin position="79"/>
        <end position="96"/>
    </location>
</feature>